<name>A0A0F7L9G3_9VIRU</name>
<feature type="transmembrane region" description="Helical" evidence="1">
    <location>
        <begin position="20"/>
        <end position="42"/>
    </location>
</feature>
<keyword evidence="1" id="KW-1133">Transmembrane helix</keyword>
<evidence type="ECO:0000256" key="1">
    <source>
        <dbReference type="SAM" id="Phobius"/>
    </source>
</evidence>
<keyword evidence="1" id="KW-0472">Membrane</keyword>
<reference evidence="2" key="2">
    <citation type="submission" date="2015-03" db="EMBL/GenBank/DDBJ databases">
        <authorList>
            <person name="Chow C.-E.T."/>
            <person name="Winget D.M."/>
            <person name="White R.A.III."/>
            <person name="Hallam S.J."/>
            <person name="Suttle C.A."/>
        </authorList>
    </citation>
    <scope>NUCLEOTIDE SEQUENCE</scope>
    <source>
        <strain evidence="2">Oxic1_7</strain>
    </source>
</reference>
<accession>A0A0F7L9G3</accession>
<keyword evidence="1" id="KW-0812">Transmembrane</keyword>
<protein>
    <submittedName>
        <fullName evidence="2">Uncharacterized protein</fullName>
    </submittedName>
</protein>
<proteinExistence type="predicted"/>
<sequence>MIKVDLSICSIMLVFLSPGVFIPNVCSESFSILIALLAWSFVESSSKSSLV</sequence>
<evidence type="ECO:0000313" key="2">
    <source>
        <dbReference type="EMBL" id="AKH48248.1"/>
    </source>
</evidence>
<dbReference type="EMBL" id="KR029602">
    <property type="protein sequence ID" value="AKH48248.1"/>
    <property type="molecule type" value="Genomic_DNA"/>
</dbReference>
<organism evidence="2">
    <name type="scientific">uncultured marine virus</name>
    <dbReference type="NCBI Taxonomy" id="186617"/>
    <lineage>
        <taxon>Viruses</taxon>
        <taxon>environmental samples</taxon>
    </lineage>
</organism>
<reference evidence="2" key="1">
    <citation type="journal article" date="2015" name="Front. Microbiol.">
        <title>Combining genomic sequencing methods to explore viral diversity and reveal potential virus-host interactions.</title>
        <authorList>
            <person name="Chow C.E."/>
            <person name="Winget D.M."/>
            <person name="White R.A.III."/>
            <person name="Hallam S.J."/>
            <person name="Suttle C.A."/>
        </authorList>
    </citation>
    <scope>NUCLEOTIDE SEQUENCE</scope>
    <source>
        <strain evidence="2">Oxic1_7</strain>
    </source>
</reference>